<dbReference type="GO" id="GO:0004557">
    <property type="term" value="F:alpha-galactosidase activity"/>
    <property type="evidence" value="ECO:0007669"/>
    <property type="project" value="UniProtKB-UniRule"/>
</dbReference>
<proteinExistence type="inferred from homology"/>
<evidence type="ECO:0000256" key="7">
    <source>
        <dbReference type="PIRSR" id="PIRSR005536-1"/>
    </source>
</evidence>
<dbReference type="PIRSF" id="PIRSF005536">
    <property type="entry name" value="Agal"/>
    <property type="match status" value="1"/>
</dbReference>
<dbReference type="InterPro" id="IPR031705">
    <property type="entry name" value="Glyco_hydro_36_C"/>
</dbReference>
<dbReference type="EC" id="3.2.1.22" evidence="3 6"/>
<dbReference type="InterPro" id="IPR013785">
    <property type="entry name" value="Aldolase_TIM"/>
</dbReference>
<dbReference type="PANTHER" id="PTHR43053">
    <property type="entry name" value="GLYCOSIDASE FAMILY 31"/>
    <property type="match status" value="1"/>
</dbReference>
<evidence type="ECO:0000256" key="2">
    <source>
        <dbReference type="ARBA" id="ARBA00006202"/>
    </source>
</evidence>
<evidence type="ECO:0000313" key="10">
    <source>
        <dbReference type="EMBL" id="ONN43448.1"/>
    </source>
</evidence>
<dbReference type="PROSITE" id="PS00512">
    <property type="entry name" value="ALPHA_GALACTOSIDASE"/>
    <property type="match status" value="1"/>
</dbReference>
<evidence type="ECO:0000256" key="6">
    <source>
        <dbReference type="PIRNR" id="PIRNR005536"/>
    </source>
</evidence>
<dbReference type="Gene3D" id="2.60.40.1180">
    <property type="entry name" value="Golgi alpha-mannosidase II"/>
    <property type="match status" value="1"/>
</dbReference>
<dbReference type="InterPro" id="IPR002252">
    <property type="entry name" value="Glyco_hydro_36"/>
</dbReference>
<gene>
    <name evidence="10" type="ORF">BTN92_06325</name>
</gene>
<dbReference type="EMBL" id="MSTR01000005">
    <property type="protein sequence ID" value="ONN43448.1"/>
    <property type="molecule type" value="Genomic_DNA"/>
</dbReference>
<dbReference type="STRING" id="53346.A5802_001222"/>
<comment type="similarity">
    <text evidence="2">Belongs to the glycosyl hydrolase 36 family.</text>
</comment>
<evidence type="ECO:0000256" key="1">
    <source>
        <dbReference type="ARBA" id="ARBA00001255"/>
    </source>
</evidence>
<comment type="caution">
    <text evidence="10">The sequence shown here is derived from an EMBL/GenBank/DDBJ whole genome shotgun (WGS) entry which is preliminary data.</text>
</comment>
<evidence type="ECO:0000256" key="5">
    <source>
        <dbReference type="ARBA" id="ARBA00023295"/>
    </source>
</evidence>
<dbReference type="InterPro" id="IPR038417">
    <property type="entry name" value="Alpga-gal_N_sf"/>
</dbReference>
<dbReference type="PRINTS" id="PR00743">
    <property type="entry name" value="GLHYDRLASE36"/>
</dbReference>
<organism evidence="10 11">
    <name type="scientific">Enterococcus mundtii</name>
    <dbReference type="NCBI Taxonomy" id="53346"/>
    <lineage>
        <taxon>Bacteria</taxon>
        <taxon>Bacillati</taxon>
        <taxon>Bacillota</taxon>
        <taxon>Bacilli</taxon>
        <taxon>Lactobacillales</taxon>
        <taxon>Enterococcaceae</taxon>
        <taxon>Enterococcus</taxon>
    </lineage>
</organism>
<dbReference type="AlphaFoldDB" id="A0A1V2UJ83"/>
<reference evidence="10 11" key="1">
    <citation type="submission" date="2016-12" db="EMBL/GenBank/DDBJ databases">
        <authorList>
            <person name="Song W.-J."/>
            <person name="Kurnit D.M."/>
        </authorList>
    </citation>
    <scope>NUCLEOTIDE SEQUENCE [LARGE SCALE GENOMIC DNA]</scope>
    <source>
        <strain evidence="10 11">CGB1038-1_S1</strain>
    </source>
</reference>
<name>A0A1V2UJ83_ENTMU</name>
<protein>
    <recommendedName>
        <fullName evidence="3 6">Alpha-galactosidase</fullName>
        <ecNumber evidence="3 6">3.2.1.22</ecNumber>
    </recommendedName>
</protein>
<dbReference type="PANTHER" id="PTHR43053:SF3">
    <property type="entry name" value="ALPHA-GALACTOSIDASE C-RELATED"/>
    <property type="match status" value="1"/>
</dbReference>
<evidence type="ECO:0000256" key="4">
    <source>
        <dbReference type="ARBA" id="ARBA00022801"/>
    </source>
</evidence>
<feature type="domain" description="Glycosyl hydrolase family 36 C-terminal" evidence="8">
    <location>
        <begin position="654"/>
        <end position="729"/>
    </location>
</feature>
<evidence type="ECO:0000259" key="8">
    <source>
        <dbReference type="Pfam" id="PF16874"/>
    </source>
</evidence>
<dbReference type="Pfam" id="PF16875">
    <property type="entry name" value="Glyco_hydro_36N"/>
    <property type="match status" value="1"/>
</dbReference>
<dbReference type="InterPro" id="IPR000111">
    <property type="entry name" value="Glyco_hydro_27/36_CS"/>
</dbReference>
<keyword evidence="4 6" id="KW-0378">Hydrolase</keyword>
<comment type="catalytic activity">
    <reaction evidence="1 6">
        <text>Hydrolysis of terminal, non-reducing alpha-D-galactose residues in alpha-D-galactosides, including galactose oligosaccharides, galactomannans and galactolipids.</text>
        <dbReference type="EC" id="3.2.1.22"/>
    </reaction>
</comment>
<evidence type="ECO:0000256" key="3">
    <source>
        <dbReference type="ARBA" id="ARBA00012755"/>
    </source>
</evidence>
<dbReference type="InterPro" id="IPR017853">
    <property type="entry name" value="GH"/>
</dbReference>
<keyword evidence="5 6" id="KW-0326">Glycosidase</keyword>
<feature type="active site" description="Proton donor" evidence="7">
    <location>
        <position position="553"/>
    </location>
</feature>
<evidence type="ECO:0000259" key="9">
    <source>
        <dbReference type="Pfam" id="PF16875"/>
    </source>
</evidence>
<dbReference type="SUPFAM" id="SSF51445">
    <property type="entry name" value="(Trans)glycosidases"/>
    <property type="match status" value="1"/>
</dbReference>
<dbReference type="InterPro" id="IPR031704">
    <property type="entry name" value="Glyco_hydro_36_N"/>
</dbReference>
<dbReference type="InterPro" id="IPR013780">
    <property type="entry name" value="Glyco_hydro_b"/>
</dbReference>
<dbReference type="CDD" id="cd14791">
    <property type="entry name" value="GH36"/>
    <property type="match status" value="1"/>
</dbReference>
<sequence length="744" mass="85343">MKRKSLIAFDSDTNVFHLSNPLISYVMKIEESGVLTHVHFGKKVSNYTNNKKYPRRDRGFSGNVPLHDERAFSKDTLPQEFSGHGSMDYRIPATIITRENGSSLLDLRYETYQIIQGKPKLTGLPQTYVLDEQEAQTLCVTLKDRDLPIYVDLFYTIYEKRGAIVRSAKYRNQTEQMIWLDKAASFQLDMTNSGRFTEVIALPGAHARERLISRQRITEGVKSFESRRGSSSHQMNNFIALTHTHTTEILGEAIGLQFIYSGNHAFEIEKDQIDQLRIVGGINAYQFQWQLSTDEAFQTPEMILSYSDEGLNGMSHIHHELLRERVARGKYQYEPRPILVNNWEATYFDFTSKKIEALIDEAAALGMEMFVLDDGWFGKRDADTSSLGDWFEYEGKLANGLKGIAEYAHERGLKFGLWVEPEMISIDSELYRQASDYLMQEPARTPAASRSQFVLDFTRKEVRDSISQQLRKILDKVPIDYVKWDMNRSLSDVYSAYVENQGEVYHRYVLGLYNLLEELITAYPDILWEGCSGGGGRFDAGILYYMPQSWTSDNTDAMERIDIQYGTSLGYPISSMGAHVSASPNHQSGRVTDLKTRGDVAMSGVFGYELDLTALDEQEKKIIKEQISTYKEIRQTIQQGKFDRLENPFEQNIAAWQFVSPNKKEIVVFMARRLTSGQPPFHEIRLVGLEEGMYRERKSSLIYSGSELMTMGFYLPDFHGDFQTEIFHFEKIVTGEEEEHASIN</sequence>
<evidence type="ECO:0000313" key="11">
    <source>
        <dbReference type="Proteomes" id="UP000189299"/>
    </source>
</evidence>
<dbReference type="Pfam" id="PF02065">
    <property type="entry name" value="Melibiase"/>
    <property type="match status" value="1"/>
</dbReference>
<feature type="active site" description="Nucleophile" evidence="7">
    <location>
        <position position="485"/>
    </location>
</feature>
<dbReference type="GO" id="GO:0016052">
    <property type="term" value="P:carbohydrate catabolic process"/>
    <property type="evidence" value="ECO:0007669"/>
    <property type="project" value="InterPro"/>
</dbReference>
<feature type="domain" description="Glycosyl hydrolase family 36 N-terminal" evidence="9">
    <location>
        <begin position="34"/>
        <end position="291"/>
    </location>
</feature>
<dbReference type="Gene3D" id="2.70.98.60">
    <property type="entry name" value="alpha-galactosidase from lactobacil brevis"/>
    <property type="match status" value="1"/>
</dbReference>
<dbReference type="Gene3D" id="3.20.20.70">
    <property type="entry name" value="Aldolase class I"/>
    <property type="match status" value="1"/>
</dbReference>
<dbReference type="Pfam" id="PF16874">
    <property type="entry name" value="Glyco_hydro_36C"/>
    <property type="match status" value="1"/>
</dbReference>
<dbReference type="InterPro" id="IPR050985">
    <property type="entry name" value="Alpha-glycosidase_related"/>
</dbReference>
<dbReference type="OrthoDB" id="9758822at2"/>
<accession>A0A1V2UJ83</accession>
<dbReference type="RefSeq" id="WP_077151441.1">
    <property type="nucleotide sequence ID" value="NZ_CABMMO010000005.1"/>
</dbReference>
<dbReference type="FunFam" id="3.20.20.70:FF:000118">
    <property type="entry name" value="Alpha-galactosidase"/>
    <property type="match status" value="1"/>
</dbReference>
<dbReference type="Proteomes" id="UP000189299">
    <property type="component" value="Unassembled WGS sequence"/>
</dbReference>